<dbReference type="Proteomes" id="UP000657918">
    <property type="component" value="Unassembled WGS sequence"/>
</dbReference>
<proteinExistence type="predicted"/>
<organism evidence="2 3">
    <name type="scientific">Salix dunnii</name>
    <dbReference type="NCBI Taxonomy" id="1413687"/>
    <lineage>
        <taxon>Eukaryota</taxon>
        <taxon>Viridiplantae</taxon>
        <taxon>Streptophyta</taxon>
        <taxon>Embryophyta</taxon>
        <taxon>Tracheophyta</taxon>
        <taxon>Spermatophyta</taxon>
        <taxon>Magnoliopsida</taxon>
        <taxon>eudicotyledons</taxon>
        <taxon>Gunneridae</taxon>
        <taxon>Pentapetalae</taxon>
        <taxon>rosids</taxon>
        <taxon>fabids</taxon>
        <taxon>Malpighiales</taxon>
        <taxon>Salicaceae</taxon>
        <taxon>Saliceae</taxon>
        <taxon>Salix</taxon>
    </lineage>
</organism>
<dbReference type="AlphaFoldDB" id="A0A835JME7"/>
<name>A0A835JME7_9ROSI</name>
<keyword evidence="1" id="KW-0472">Membrane</keyword>
<evidence type="ECO:0000313" key="3">
    <source>
        <dbReference type="Proteomes" id="UP000657918"/>
    </source>
</evidence>
<keyword evidence="1" id="KW-0812">Transmembrane</keyword>
<gene>
    <name evidence="2" type="ORF">SADUNF_Sadunf10G0058500</name>
</gene>
<reference evidence="2 3" key="1">
    <citation type="submission" date="2020-10" db="EMBL/GenBank/DDBJ databases">
        <title>Plant Genome Project.</title>
        <authorList>
            <person name="Zhang R.-G."/>
        </authorList>
    </citation>
    <scope>NUCLEOTIDE SEQUENCE [LARGE SCALE GENOMIC DNA]</scope>
    <source>
        <strain evidence="2">FAFU-HL-1</strain>
        <tissue evidence="2">Leaf</tissue>
    </source>
</reference>
<accession>A0A835JME7</accession>
<protein>
    <submittedName>
        <fullName evidence="2">Uncharacterized protein</fullName>
    </submittedName>
</protein>
<evidence type="ECO:0000313" key="2">
    <source>
        <dbReference type="EMBL" id="KAF9673770.1"/>
    </source>
</evidence>
<keyword evidence="1" id="KW-1133">Transmembrane helix</keyword>
<keyword evidence="3" id="KW-1185">Reference proteome</keyword>
<evidence type="ECO:0000256" key="1">
    <source>
        <dbReference type="SAM" id="Phobius"/>
    </source>
</evidence>
<dbReference type="EMBL" id="JADGMS010000010">
    <property type="protein sequence ID" value="KAF9673770.1"/>
    <property type="molecule type" value="Genomic_DNA"/>
</dbReference>
<comment type="caution">
    <text evidence="2">The sequence shown here is derived from an EMBL/GenBank/DDBJ whole genome shotgun (WGS) entry which is preliminary data.</text>
</comment>
<feature type="transmembrane region" description="Helical" evidence="1">
    <location>
        <begin position="121"/>
        <end position="144"/>
    </location>
</feature>
<sequence>MEVYPFENAKYLSSLLATNQTRADSLHAEDTMTPNKLQPSTSHVPVLALQNKIHHHLRSSFSPVDLRGKTDTKNRISWASTQEEIERSRQRESAPILVLLGRWRENEEEMGAIKRVIVDRILTCMWVFGISLLGVFSSIIATYVGV</sequence>